<accession>A0A7D5HQX4</accession>
<comment type="similarity">
    <text evidence="1">Belongs to the AHA1 family.</text>
</comment>
<dbReference type="RefSeq" id="WP_176571846.1">
    <property type="nucleotide sequence ID" value="NZ_CP056030.1"/>
</dbReference>
<dbReference type="InterPro" id="IPR013538">
    <property type="entry name" value="ASHA1/2-like_C"/>
</dbReference>
<reference evidence="3 4" key="1">
    <citation type="submission" date="2020-06" db="EMBL/GenBank/DDBJ databases">
        <title>Pseudomonas eucalypticola sp. nov., an endophyte of Eucalyptus dunnii leaves with biocontrol ability of eucalyptus leaf blight.</title>
        <authorList>
            <person name="Liu Y."/>
            <person name="Song Z."/>
            <person name="Zeng H."/>
            <person name="Lu M."/>
            <person name="Wang X."/>
            <person name="Lian X."/>
            <person name="Zhang Q."/>
        </authorList>
    </citation>
    <scope>NUCLEOTIDE SEQUENCE [LARGE SCALE GENOMIC DNA]</scope>
    <source>
        <strain evidence="3 4">NP-1</strain>
    </source>
</reference>
<name>A0A7D5HQX4_9PSED</name>
<evidence type="ECO:0000259" key="2">
    <source>
        <dbReference type="Pfam" id="PF08327"/>
    </source>
</evidence>
<organism evidence="3 4">
    <name type="scientific">Pseudomonas eucalypticola</name>
    <dbReference type="NCBI Taxonomy" id="2599595"/>
    <lineage>
        <taxon>Bacteria</taxon>
        <taxon>Pseudomonadati</taxon>
        <taxon>Pseudomonadota</taxon>
        <taxon>Gammaproteobacteria</taxon>
        <taxon>Pseudomonadales</taxon>
        <taxon>Pseudomonadaceae</taxon>
        <taxon>Pseudomonas</taxon>
    </lineage>
</organism>
<dbReference type="Gene3D" id="3.30.530.20">
    <property type="match status" value="1"/>
</dbReference>
<proteinExistence type="inferred from homology"/>
<dbReference type="Pfam" id="PF08327">
    <property type="entry name" value="AHSA1"/>
    <property type="match status" value="1"/>
</dbReference>
<dbReference type="Proteomes" id="UP000509568">
    <property type="component" value="Chromosome"/>
</dbReference>
<dbReference type="InterPro" id="IPR023393">
    <property type="entry name" value="START-like_dom_sf"/>
</dbReference>
<feature type="domain" description="Activator of Hsp90 ATPase homologue 1/2-like C-terminal" evidence="2">
    <location>
        <begin position="22"/>
        <end position="157"/>
    </location>
</feature>
<dbReference type="SUPFAM" id="SSF55961">
    <property type="entry name" value="Bet v1-like"/>
    <property type="match status" value="1"/>
</dbReference>
<dbReference type="EMBL" id="CP056030">
    <property type="protein sequence ID" value="QKZ06448.1"/>
    <property type="molecule type" value="Genomic_DNA"/>
</dbReference>
<evidence type="ECO:0000313" key="4">
    <source>
        <dbReference type="Proteomes" id="UP000509568"/>
    </source>
</evidence>
<dbReference type="AlphaFoldDB" id="A0A7D5HQX4"/>
<evidence type="ECO:0000256" key="1">
    <source>
        <dbReference type="ARBA" id="ARBA00006817"/>
    </source>
</evidence>
<sequence>MSLHSLVTPPGEFELSITRLIDAPPSQVFRAWVEPRLLCQWWGPHGMTTPECEMQLWVGGLFRTLMRAPDGSEYPSQGVFLDIQAPHRIVFTDAFGPGWVPSARAFMTAVISFEDLDGKTRYTARALHWSAADRQAHEDMGFHEGWGQSLDRLIAVVADQAAG</sequence>
<protein>
    <submittedName>
        <fullName evidence="3">SRPBCC family protein</fullName>
    </submittedName>
</protein>
<dbReference type="CDD" id="cd08896">
    <property type="entry name" value="SRPBCC_CalC_Aha1-like_3"/>
    <property type="match status" value="1"/>
</dbReference>
<dbReference type="KEGG" id="pez:HWQ56_22780"/>
<evidence type="ECO:0000313" key="3">
    <source>
        <dbReference type="EMBL" id="QKZ06448.1"/>
    </source>
</evidence>
<gene>
    <name evidence="3" type="ORF">HWQ56_22780</name>
</gene>
<keyword evidence="4" id="KW-1185">Reference proteome</keyword>